<evidence type="ECO:0000256" key="1">
    <source>
        <dbReference type="ARBA" id="ARBA00007447"/>
    </source>
</evidence>
<dbReference type="GO" id="GO:0004190">
    <property type="term" value="F:aspartic-type endopeptidase activity"/>
    <property type="evidence" value="ECO:0007669"/>
    <property type="project" value="InterPro"/>
</dbReference>
<feature type="domain" description="Peptidase A1" evidence="4">
    <location>
        <begin position="86"/>
        <end position="374"/>
    </location>
</feature>
<evidence type="ECO:0000313" key="6">
    <source>
        <dbReference type="Proteomes" id="UP000236161"/>
    </source>
</evidence>
<dbReference type="InterPro" id="IPR032861">
    <property type="entry name" value="TAXi_N"/>
</dbReference>
<gene>
    <name evidence="5" type="ORF">AXF42_Ash000341</name>
</gene>
<dbReference type="Gene3D" id="2.40.70.10">
    <property type="entry name" value="Acid Proteases"/>
    <property type="match status" value="2"/>
</dbReference>
<dbReference type="OrthoDB" id="2747330at2759"/>
<feature type="signal peptide" evidence="3">
    <location>
        <begin position="1"/>
        <end position="30"/>
    </location>
</feature>
<dbReference type="STRING" id="1088818.A0A2I0AG44"/>
<proteinExistence type="inferred from homology"/>
<accession>A0A2I0AG44</accession>
<dbReference type="GO" id="GO:0006508">
    <property type="term" value="P:proteolysis"/>
    <property type="evidence" value="ECO:0007669"/>
    <property type="project" value="InterPro"/>
</dbReference>
<dbReference type="Pfam" id="PF14541">
    <property type="entry name" value="TAXi_C"/>
    <property type="match status" value="1"/>
</dbReference>
<dbReference type="PANTHER" id="PTHR13683">
    <property type="entry name" value="ASPARTYL PROTEASES"/>
    <property type="match status" value="1"/>
</dbReference>
<dbReference type="AlphaFoldDB" id="A0A2I0AG44"/>
<evidence type="ECO:0000259" key="4">
    <source>
        <dbReference type="PROSITE" id="PS51767"/>
    </source>
</evidence>
<dbReference type="InterPro" id="IPR021109">
    <property type="entry name" value="Peptidase_aspartic_dom_sf"/>
</dbReference>
<feature type="chain" id="PRO_5014179137" evidence="3">
    <location>
        <begin position="31"/>
        <end position="374"/>
    </location>
</feature>
<dbReference type="PROSITE" id="PS51767">
    <property type="entry name" value="PEPTIDASE_A1"/>
    <property type="match status" value="1"/>
</dbReference>
<evidence type="ECO:0000313" key="5">
    <source>
        <dbReference type="EMBL" id="PKA54507.1"/>
    </source>
</evidence>
<dbReference type="EMBL" id="KZ451982">
    <property type="protein sequence ID" value="PKA54507.1"/>
    <property type="molecule type" value="Genomic_DNA"/>
</dbReference>
<dbReference type="Proteomes" id="UP000236161">
    <property type="component" value="Unassembled WGS sequence"/>
</dbReference>
<keyword evidence="3" id="KW-0732">Signal</keyword>
<feature type="active site" evidence="2">
    <location>
        <position position="104"/>
    </location>
</feature>
<dbReference type="PANTHER" id="PTHR13683:SF768">
    <property type="entry name" value="EUKARYOTIC ASPARTYL PROTEASE FAMILY PROTEIN"/>
    <property type="match status" value="1"/>
</dbReference>
<dbReference type="PRINTS" id="PR00792">
    <property type="entry name" value="PEPSIN"/>
</dbReference>
<comment type="similarity">
    <text evidence="1">Belongs to the peptidase A1 family.</text>
</comment>
<sequence length="374" mass="40369">MDRRRPPRARHFCILPLLLCFISFFVLGSATGVFRVQRKYSGRRHRISDLRAHDASRHGRILASGAPGTIDIPIGGNGLPSGTGLYYAQIGIGTPSKNYYVQVDTGSDILWVNCITCKHCPKKSDLGMDLTLYDIRGSSSGNLVSCEERFCSSTYGGDIPGCSADRLCEYNVIYGDGSSTAGYFVTDYVQYNQVSGNHQTIKANAIVTFGCGAQQSGDLGSSSSEALDGILGFGQSNSSLLSQLASAGEVRKIFAHCLDTVAGGGVFAIGNVVQPKVKLTPLVPDMPHYNIILKSIDVGGEALELPTGIFEPGVKKGAIIDSGTTLVYLPEEAFKPLMNAIFSYQPSLSFHTIQDFMCFHYSGRYVLLKQVILF</sequence>
<dbReference type="Pfam" id="PF14543">
    <property type="entry name" value="TAXi_N"/>
    <property type="match status" value="1"/>
</dbReference>
<keyword evidence="6" id="KW-1185">Reference proteome</keyword>
<evidence type="ECO:0000256" key="2">
    <source>
        <dbReference type="PIRSR" id="PIRSR601461-1"/>
    </source>
</evidence>
<evidence type="ECO:0000256" key="3">
    <source>
        <dbReference type="SAM" id="SignalP"/>
    </source>
</evidence>
<dbReference type="SUPFAM" id="SSF50630">
    <property type="entry name" value="Acid proteases"/>
    <property type="match status" value="1"/>
</dbReference>
<dbReference type="InterPro" id="IPR032799">
    <property type="entry name" value="TAXi_C"/>
</dbReference>
<dbReference type="InterPro" id="IPR033121">
    <property type="entry name" value="PEPTIDASE_A1"/>
</dbReference>
<reference evidence="5 6" key="1">
    <citation type="journal article" date="2017" name="Nature">
        <title>The Apostasia genome and the evolution of orchids.</title>
        <authorList>
            <person name="Zhang G.Q."/>
            <person name="Liu K.W."/>
            <person name="Li Z."/>
            <person name="Lohaus R."/>
            <person name="Hsiao Y.Y."/>
            <person name="Niu S.C."/>
            <person name="Wang J.Y."/>
            <person name="Lin Y.C."/>
            <person name="Xu Q."/>
            <person name="Chen L.J."/>
            <person name="Yoshida K."/>
            <person name="Fujiwara S."/>
            <person name="Wang Z.W."/>
            <person name="Zhang Y.Q."/>
            <person name="Mitsuda N."/>
            <person name="Wang M."/>
            <person name="Liu G.H."/>
            <person name="Pecoraro L."/>
            <person name="Huang H.X."/>
            <person name="Xiao X.J."/>
            <person name="Lin M."/>
            <person name="Wu X.Y."/>
            <person name="Wu W.L."/>
            <person name="Chen Y.Y."/>
            <person name="Chang S.B."/>
            <person name="Sakamoto S."/>
            <person name="Ohme-Takagi M."/>
            <person name="Yagi M."/>
            <person name="Zeng S.J."/>
            <person name="Shen C.Y."/>
            <person name="Yeh C.M."/>
            <person name="Luo Y.B."/>
            <person name="Tsai W.C."/>
            <person name="Van de Peer Y."/>
            <person name="Liu Z.J."/>
        </authorList>
    </citation>
    <scope>NUCLEOTIDE SEQUENCE [LARGE SCALE GENOMIC DNA]</scope>
    <source>
        <strain evidence="6">cv. Shenzhen</strain>
        <tissue evidence="5">Stem</tissue>
    </source>
</reference>
<protein>
    <submittedName>
        <fullName evidence="5">Aspartic proteinase-like protein 2</fullName>
    </submittedName>
</protein>
<organism evidence="5 6">
    <name type="scientific">Apostasia shenzhenica</name>
    <dbReference type="NCBI Taxonomy" id="1088818"/>
    <lineage>
        <taxon>Eukaryota</taxon>
        <taxon>Viridiplantae</taxon>
        <taxon>Streptophyta</taxon>
        <taxon>Embryophyta</taxon>
        <taxon>Tracheophyta</taxon>
        <taxon>Spermatophyta</taxon>
        <taxon>Magnoliopsida</taxon>
        <taxon>Liliopsida</taxon>
        <taxon>Asparagales</taxon>
        <taxon>Orchidaceae</taxon>
        <taxon>Apostasioideae</taxon>
        <taxon>Apostasia</taxon>
    </lineage>
</organism>
<name>A0A2I0AG44_9ASPA</name>
<feature type="active site" evidence="2">
    <location>
        <position position="321"/>
    </location>
</feature>
<dbReference type="FunFam" id="2.40.70.10:FF:000028">
    <property type="entry name" value="Eukaryotic aspartyl protease family protein"/>
    <property type="match status" value="1"/>
</dbReference>
<dbReference type="InterPro" id="IPR001461">
    <property type="entry name" value="Aspartic_peptidase_A1"/>
</dbReference>